<organism evidence="2 3">
    <name type="scientific">Aeromicrobium yanjiei</name>
    <dbReference type="NCBI Taxonomy" id="2662028"/>
    <lineage>
        <taxon>Bacteria</taxon>
        <taxon>Bacillati</taxon>
        <taxon>Actinomycetota</taxon>
        <taxon>Actinomycetes</taxon>
        <taxon>Propionibacteriales</taxon>
        <taxon>Nocardioidaceae</taxon>
        <taxon>Aeromicrobium</taxon>
    </lineage>
</organism>
<accession>A0A5Q2MLE8</accession>
<keyword evidence="1" id="KW-1133">Transmembrane helix</keyword>
<evidence type="ECO:0000313" key="2">
    <source>
        <dbReference type="EMBL" id="QGG42661.1"/>
    </source>
</evidence>
<evidence type="ECO:0000256" key="1">
    <source>
        <dbReference type="SAM" id="Phobius"/>
    </source>
</evidence>
<gene>
    <name evidence="2" type="ORF">GEV26_15455</name>
</gene>
<dbReference type="RefSeq" id="WP_153654467.1">
    <property type="nucleotide sequence ID" value="NZ_CP045737.1"/>
</dbReference>
<sequence>MSSHGNTSNANRAHTYDPHRADPKGAYIATAGVVIFVIATFLAWINTDDKSFSGYEADTVIPFTAYLGIGFAAALLYAAKRATRRQHRGLSLSSMAAGIAATGLSLSYLLEVPGGAERKAGFDTEIGVYVGLIGALVWAVGSFLLAMEPEGDIEHRQDGDHRTNDGTHSGN</sequence>
<dbReference type="AlphaFoldDB" id="A0A5Q2MLE8"/>
<feature type="transmembrane region" description="Helical" evidence="1">
    <location>
        <begin position="126"/>
        <end position="147"/>
    </location>
</feature>
<keyword evidence="1" id="KW-0472">Membrane</keyword>
<feature type="transmembrane region" description="Helical" evidence="1">
    <location>
        <begin position="26"/>
        <end position="47"/>
    </location>
</feature>
<keyword evidence="3" id="KW-1185">Reference proteome</keyword>
<proteinExistence type="predicted"/>
<name>A0A5Q2MLE8_9ACTN</name>
<dbReference type="KEGG" id="aef:GEV26_15455"/>
<reference evidence="2 3" key="1">
    <citation type="submission" date="2019-11" db="EMBL/GenBank/DDBJ databases">
        <authorList>
            <person name="Li J."/>
        </authorList>
    </citation>
    <scope>NUCLEOTIDE SEQUENCE [LARGE SCALE GENOMIC DNA]</scope>
    <source>
        <strain evidence="2 3">MF47</strain>
    </source>
</reference>
<feature type="transmembrane region" description="Helical" evidence="1">
    <location>
        <begin position="90"/>
        <end position="110"/>
    </location>
</feature>
<keyword evidence="1" id="KW-0812">Transmembrane</keyword>
<evidence type="ECO:0000313" key="3">
    <source>
        <dbReference type="Proteomes" id="UP000392064"/>
    </source>
</evidence>
<dbReference type="EMBL" id="CP045737">
    <property type="protein sequence ID" value="QGG42661.1"/>
    <property type="molecule type" value="Genomic_DNA"/>
</dbReference>
<feature type="transmembrane region" description="Helical" evidence="1">
    <location>
        <begin position="59"/>
        <end position="78"/>
    </location>
</feature>
<dbReference type="Proteomes" id="UP000392064">
    <property type="component" value="Chromosome"/>
</dbReference>
<protein>
    <submittedName>
        <fullName evidence="2">Uncharacterized protein</fullName>
    </submittedName>
</protein>